<keyword evidence="2" id="KW-0472">Membrane</keyword>
<evidence type="ECO:0000256" key="2">
    <source>
        <dbReference type="SAM" id="Phobius"/>
    </source>
</evidence>
<accession>A0A0A9DA43</accession>
<keyword evidence="2" id="KW-0812">Transmembrane</keyword>
<organism evidence="3">
    <name type="scientific">Arundo donax</name>
    <name type="common">Giant reed</name>
    <name type="synonym">Donax arundinaceus</name>
    <dbReference type="NCBI Taxonomy" id="35708"/>
    <lineage>
        <taxon>Eukaryota</taxon>
        <taxon>Viridiplantae</taxon>
        <taxon>Streptophyta</taxon>
        <taxon>Embryophyta</taxon>
        <taxon>Tracheophyta</taxon>
        <taxon>Spermatophyta</taxon>
        <taxon>Magnoliopsida</taxon>
        <taxon>Liliopsida</taxon>
        <taxon>Poales</taxon>
        <taxon>Poaceae</taxon>
        <taxon>PACMAD clade</taxon>
        <taxon>Arundinoideae</taxon>
        <taxon>Arundineae</taxon>
        <taxon>Arundo</taxon>
    </lineage>
</organism>
<dbReference type="AlphaFoldDB" id="A0A0A9DA43"/>
<sequence>MLCSPCRTPYHIQLVVFVILDPSTGQTPCRKPALPPSSPPGLRPRPRRRPACSSPGPGTNPCSSDPSSLLQSLHPDEAVLFFFMALSCKSWPGSSGNMLCLSPCTYRKYELKGIRHLFISIYIHIYMYGSSGIKFLSILLSEDLTKIRCFE</sequence>
<feature type="compositionally biased region" description="Pro residues" evidence="1">
    <location>
        <begin position="33"/>
        <end position="43"/>
    </location>
</feature>
<feature type="compositionally biased region" description="Polar residues" evidence="1">
    <location>
        <begin position="60"/>
        <end position="69"/>
    </location>
</feature>
<reference evidence="3" key="2">
    <citation type="journal article" date="2015" name="Data Brief">
        <title>Shoot transcriptome of the giant reed, Arundo donax.</title>
        <authorList>
            <person name="Barrero R.A."/>
            <person name="Guerrero F.D."/>
            <person name="Moolhuijzen P."/>
            <person name="Goolsby J.A."/>
            <person name="Tidwell J."/>
            <person name="Bellgard S.E."/>
            <person name="Bellgard M.I."/>
        </authorList>
    </citation>
    <scope>NUCLEOTIDE SEQUENCE</scope>
    <source>
        <tissue evidence="3">Shoot tissue taken approximately 20 cm above the soil surface</tissue>
    </source>
</reference>
<reference evidence="3" key="1">
    <citation type="submission" date="2014-09" db="EMBL/GenBank/DDBJ databases">
        <authorList>
            <person name="Magalhaes I.L.F."/>
            <person name="Oliveira U."/>
            <person name="Santos F.R."/>
            <person name="Vidigal T.H.D.A."/>
            <person name="Brescovit A.D."/>
            <person name="Santos A.J."/>
        </authorList>
    </citation>
    <scope>NUCLEOTIDE SEQUENCE</scope>
    <source>
        <tissue evidence="3">Shoot tissue taken approximately 20 cm above the soil surface</tissue>
    </source>
</reference>
<proteinExistence type="predicted"/>
<protein>
    <submittedName>
        <fullName evidence="3">Uncharacterized protein</fullName>
    </submittedName>
</protein>
<name>A0A0A9DA43_ARUDO</name>
<keyword evidence="2" id="KW-1133">Transmembrane helix</keyword>
<evidence type="ECO:0000256" key="1">
    <source>
        <dbReference type="SAM" id="MobiDB-lite"/>
    </source>
</evidence>
<dbReference type="EMBL" id="GBRH01214347">
    <property type="protein sequence ID" value="JAD83548.1"/>
    <property type="molecule type" value="Transcribed_RNA"/>
</dbReference>
<evidence type="ECO:0000313" key="3">
    <source>
        <dbReference type="EMBL" id="JAD83548.1"/>
    </source>
</evidence>
<feature type="transmembrane region" description="Helical" evidence="2">
    <location>
        <begin position="117"/>
        <end position="140"/>
    </location>
</feature>
<feature type="region of interest" description="Disordered" evidence="1">
    <location>
        <begin position="26"/>
        <end position="69"/>
    </location>
</feature>